<proteinExistence type="predicted"/>
<comment type="caution">
    <text evidence="1">The sequence shown here is derived from an EMBL/GenBank/DDBJ whole genome shotgun (WGS) entry which is preliminary data.</text>
</comment>
<keyword evidence="2" id="KW-1185">Reference proteome</keyword>
<dbReference type="EMBL" id="CM023474">
    <property type="protein sequence ID" value="KAH7950428.1"/>
    <property type="molecule type" value="Genomic_DNA"/>
</dbReference>
<protein>
    <submittedName>
        <fullName evidence="1">Uncharacterized protein</fullName>
    </submittedName>
</protein>
<name>A0ACB8CTM3_DERSI</name>
<evidence type="ECO:0000313" key="1">
    <source>
        <dbReference type="EMBL" id="KAH7950428.1"/>
    </source>
</evidence>
<sequence>MRAISARFCLFEYQLSGYTELQKHLVSTSSRAMCKTIRNELIKCCGEEVLTALIQWVHESGVYSIMFDETTDVSHTWQLRFALRYVRKNMVRKDFVRFV</sequence>
<dbReference type="Proteomes" id="UP000821865">
    <property type="component" value="Chromosome 5"/>
</dbReference>
<organism evidence="1 2">
    <name type="scientific">Dermacentor silvarum</name>
    <name type="common">Tick</name>
    <dbReference type="NCBI Taxonomy" id="543639"/>
    <lineage>
        <taxon>Eukaryota</taxon>
        <taxon>Metazoa</taxon>
        <taxon>Ecdysozoa</taxon>
        <taxon>Arthropoda</taxon>
        <taxon>Chelicerata</taxon>
        <taxon>Arachnida</taxon>
        <taxon>Acari</taxon>
        <taxon>Parasitiformes</taxon>
        <taxon>Ixodida</taxon>
        <taxon>Ixodoidea</taxon>
        <taxon>Ixodidae</taxon>
        <taxon>Rhipicephalinae</taxon>
        <taxon>Dermacentor</taxon>
    </lineage>
</organism>
<accession>A0ACB8CTM3</accession>
<reference evidence="1" key="1">
    <citation type="submission" date="2020-05" db="EMBL/GenBank/DDBJ databases">
        <title>Large-scale comparative analyses of tick genomes elucidate their genetic diversity and vector capacities.</title>
        <authorList>
            <person name="Jia N."/>
            <person name="Wang J."/>
            <person name="Shi W."/>
            <person name="Du L."/>
            <person name="Sun Y."/>
            <person name="Zhan W."/>
            <person name="Jiang J."/>
            <person name="Wang Q."/>
            <person name="Zhang B."/>
            <person name="Ji P."/>
            <person name="Sakyi L.B."/>
            <person name="Cui X."/>
            <person name="Yuan T."/>
            <person name="Jiang B."/>
            <person name="Yang W."/>
            <person name="Lam T.T.-Y."/>
            <person name="Chang Q."/>
            <person name="Ding S."/>
            <person name="Wang X."/>
            <person name="Zhu J."/>
            <person name="Ruan X."/>
            <person name="Zhao L."/>
            <person name="Wei J."/>
            <person name="Que T."/>
            <person name="Du C."/>
            <person name="Cheng J."/>
            <person name="Dai P."/>
            <person name="Han X."/>
            <person name="Huang E."/>
            <person name="Gao Y."/>
            <person name="Liu J."/>
            <person name="Shao H."/>
            <person name="Ye R."/>
            <person name="Li L."/>
            <person name="Wei W."/>
            <person name="Wang X."/>
            <person name="Wang C."/>
            <person name="Yang T."/>
            <person name="Huo Q."/>
            <person name="Li W."/>
            <person name="Guo W."/>
            <person name="Chen H."/>
            <person name="Zhou L."/>
            <person name="Ni X."/>
            <person name="Tian J."/>
            <person name="Zhou Y."/>
            <person name="Sheng Y."/>
            <person name="Liu T."/>
            <person name="Pan Y."/>
            <person name="Xia L."/>
            <person name="Li J."/>
            <person name="Zhao F."/>
            <person name="Cao W."/>
        </authorList>
    </citation>
    <scope>NUCLEOTIDE SEQUENCE</scope>
    <source>
        <strain evidence="1">Dsil-2018</strain>
    </source>
</reference>
<gene>
    <name evidence="1" type="ORF">HPB49_023856</name>
</gene>
<evidence type="ECO:0000313" key="2">
    <source>
        <dbReference type="Proteomes" id="UP000821865"/>
    </source>
</evidence>